<gene>
    <name evidence="1" type="ORF">scyTo_0000101</name>
</gene>
<reference evidence="1 2" key="1">
    <citation type="journal article" date="2018" name="Nat. Ecol. Evol.">
        <title>Shark genomes provide insights into elasmobranch evolution and the origin of vertebrates.</title>
        <authorList>
            <person name="Hara Y"/>
            <person name="Yamaguchi K"/>
            <person name="Onimaru K"/>
            <person name="Kadota M"/>
            <person name="Koyanagi M"/>
            <person name="Keeley SD"/>
            <person name="Tatsumi K"/>
            <person name="Tanaka K"/>
            <person name="Motone F"/>
            <person name="Kageyama Y"/>
            <person name="Nozu R"/>
            <person name="Adachi N"/>
            <person name="Nishimura O"/>
            <person name="Nakagawa R"/>
            <person name="Tanegashima C"/>
            <person name="Kiyatake I"/>
            <person name="Matsumoto R"/>
            <person name="Murakumo K"/>
            <person name="Nishida K"/>
            <person name="Terakita A"/>
            <person name="Kuratani S"/>
            <person name="Sato K"/>
            <person name="Hyodo S Kuraku.S."/>
        </authorList>
    </citation>
    <scope>NUCLEOTIDE SEQUENCE [LARGE SCALE GENOMIC DNA]</scope>
</reference>
<dbReference type="Proteomes" id="UP000288216">
    <property type="component" value="Unassembled WGS sequence"/>
</dbReference>
<evidence type="ECO:0000313" key="1">
    <source>
        <dbReference type="EMBL" id="GCB63001.1"/>
    </source>
</evidence>
<sequence length="82" mass="9705">MRVANRAVTAGQRMRSVRCRRTTRARYDPEVAPDRRMRSVRDFRRAHARYDPAVTTWKARARRSTRVKVEVSVFSVRNRALC</sequence>
<organism evidence="1 2">
    <name type="scientific">Scyliorhinus torazame</name>
    <name type="common">Cloudy catshark</name>
    <name type="synonym">Catulus torazame</name>
    <dbReference type="NCBI Taxonomy" id="75743"/>
    <lineage>
        <taxon>Eukaryota</taxon>
        <taxon>Metazoa</taxon>
        <taxon>Chordata</taxon>
        <taxon>Craniata</taxon>
        <taxon>Vertebrata</taxon>
        <taxon>Chondrichthyes</taxon>
        <taxon>Elasmobranchii</taxon>
        <taxon>Galeomorphii</taxon>
        <taxon>Galeoidea</taxon>
        <taxon>Carcharhiniformes</taxon>
        <taxon>Scyliorhinidae</taxon>
        <taxon>Scyliorhinus</taxon>
    </lineage>
</organism>
<proteinExistence type="predicted"/>
<dbReference type="AlphaFoldDB" id="A0A401NQ17"/>
<comment type="caution">
    <text evidence="1">The sequence shown here is derived from an EMBL/GenBank/DDBJ whole genome shotgun (WGS) entry which is preliminary data.</text>
</comment>
<dbReference type="EMBL" id="BFAA01000014">
    <property type="protein sequence ID" value="GCB63001.1"/>
    <property type="molecule type" value="Genomic_DNA"/>
</dbReference>
<protein>
    <submittedName>
        <fullName evidence="1">Uncharacterized protein</fullName>
    </submittedName>
</protein>
<evidence type="ECO:0000313" key="2">
    <source>
        <dbReference type="Proteomes" id="UP000288216"/>
    </source>
</evidence>
<keyword evidence="2" id="KW-1185">Reference proteome</keyword>
<accession>A0A401NQ17</accession>
<name>A0A401NQ17_SCYTO</name>